<organism evidence="2 3">
    <name type="scientific">Pantoea ananas</name>
    <name type="common">Erwinia uredovora</name>
    <dbReference type="NCBI Taxonomy" id="553"/>
    <lineage>
        <taxon>Bacteria</taxon>
        <taxon>Pseudomonadati</taxon>
        <taxon>Pseudomonadota</taxon>
        <taxon>Gammaproteobacteria</taxon>
        <taxon>Enterobacterales</taxon>
        <taxon>Erwiniaceae</taxon>
        <taxon>Pantoea</taxon>
    </lineage>
</organism>
<evidence type="ECO:0000313" key="3">
    <source>
        <dbReference type="Proteomes" id="UP001208888"/>
    </source>
</evidence>
<proteinExistence type="inferred from homology"/>
<dbReference type="AlphaFoldDB" id="A0AAJ1CZ64"/>
<dbReference type="GO" id="GO:0044659">
    <property type="term" value="P:viral release from host cell by cytolysis"/>
    <property type="evidence" value="ECO:0007669"/>
    <property type="project" value="InterPro"/>
</dbReference>
<dbReference type="InterPro" id="IPR004929">
    <property type="entry name" value="I-spanin"/>
</dbReference>
<evidence type="ECO:0008006" key="4">
    <source>
        <dbReference type="Google" id="ProtNLM"/>
    </source>
</evidence>
<feature type="coiled-coil region" evidence="1">
    <location>
        <begin position="30"/>
        <end position="85"/>
    </location>
</feature>
<sequence>MTRILLIIIAVVVTLLIGTGFLASHYHGNAIDYKAQRDDAKDKLKLANDTIEDMTKRQRDVAALDAKYMKELASAKSENDALQRKLDRGGRVLVSGSCPKQATGTASVDNGATVELSNIAGRNVLGIRAGIKRDRAKIAALQQYIIEQCRN</sequence>
<evidence type="ECO:0000313" key="2">
    <source>
        <dbReference type="EMBL" id="MCW0343416.1"/>
    </source>
</evidence>
<dbReference type="Pfam" id="PF03245">
    <property type="entry name" value="Phage_lysis"/>
    <property type="match status" value="1"/>
</dbReference>
<dbReference type="HAMAP" id="MF_04137">
    <property type="entry name" value="I_SPANIN_LAMBDA"/>
    <property type="match status" value="1"/>
</dbReference>
<keyword evidence="1" id="KW-0175">Coiled coil</keyword>
<dbReference type="Proteomes" id="UP001208888">
    <property type="component" value="Unassembled WGS sequence"/>
</dbReference>
<evidence type="ECO:0000256" key="1">
    <source>
        <dbReference type="SAM" id="Coils"/>
    </source>
</evidence>
<name>A0AAJ1CZ64_PANAN</name>
<accession>A0AAJ1CZ64</accession>
<protein>
    <recommendedName>
        <fullName evidence="4">Lysis protein</fullName>
    </recommendedName>
</protein>
<dbReference type="RefSeq" id="WP_028722557.1">
    <property type="nucleotide sequence ID" value="NZ_JANFVX010000004.1"/>
</dbReference>
<reference evidence="2" key="1">
    <citation type="submission" date="2022-06" db="EMBL/GenBank/DDBJ databases">
        <title>Dynamics of rice microbiomes reveals core vertical transmitted seed endophytes.</title>
        <authorList>
            <person name="Liao K."/>
            <person name="Zhang X."/>
        </authorList>
    </citation>
    <scope>NUCLEOTIDE SEQUENCE</scope>
    <source>
        <strain evidence="2">JT1-17</strain>
    </source>
</reference>
<comment type="caution">
    <text evidence="2">The sequence shown here is derived from an EMBL/GenBank/DDBJ whole genome shotgun (WGS) entry which is preliminary data.</text>
</comment>
<dbReference type="EMBL" id="JANFVX010000004">
    <property type="protein sequence ID" value="MCW0343416.1"/>
    <property type="molecule type" value="Genomic_DNA"/>
</dbReference>
<gene>
    <name evidence="2" type="ORF">NB703_001509</name>
</gene>